<sequence length="298" mass="33314">MKPTSQSVHQSSVPINFGKFISGNDGVEKPLQHSPEKSRVSPACKILRSEVNKRYNSTTDKASETIRVGVEVRAVQALDPTIAIVSIPSQTPSLIWRTGYDRIKTAEEIKYKGPQLPKEKERTTPCNQVFHDSVRREYSSNMDDSICIASFDRILKSRQTKHDEAIETVLRLLLLLDFKHEQEICTHIPLSSVTPQTGKFKFSKPRYPLVTSGINTSPGWSEPESRCPSMLITKSAILPLGRCLDFKTLAVLLDGNRDRLTTFHGATDDSIGKAISDFLSDEPVEWPSTKAWIIATFA</sequence>
<dbReference type="AlphaFoldDB" id="A0A4Z1PGU9"/>
<protein>
    <submittedName>
        <fullName evidence="1">Uncharacterized protein</fullName>
    </submittedName>
</protein>
<dbReference type="Proteomes" id="UP000298493">
    <property type="component" value="Unassembled WGS sequence"/>
</dbReference>
<gene>
    <name evidence="1" type="ORF">E6O75_ATG04772</name>
</gene>
<proteinExistence type="predicted"/>
<accession>A0A4Z1PGU9</accession>
<comment type="caution">
    <text evidence="1">The sequence shown here is derived from an EMBL/GenBank/DDBJ whole genome shotgun (WGS) entry which is preliminary data.</text>
</comment>
<evidence type="ECO:0000313" key="1">
    <source>
        <dbReference type="EMBL" id="TID21377.1"/>
    </source>
</evidence>
<name>A0A4Z1PGU9_9PEZI</name>
<reference evidence="1 2" key="1">
    <citation type="submission" date="2019-04" db="EMBL/GenBank/DDBJ databases">
        <title>High contiguity whole genome sequence and gene annotation resource for two Venturia nashicola isolates.</title>
        <authorList>
            <person name="Prokchorchik M."/>
            <person name="Won K."/>
            <person name="Lee Y."/>
            <person name="Choi E.D."/>
            <person name="Segonzac C."/>
            <person name="Sohn K.H."/>
        </authorList>
    </citation>
    <scope>NUCLEOTIDE SEQUENCE [LARGE SCALE GENOMIC DNA]</scope>
    <source>
        <strain evidence="1 2">PRI2</strain>
    </source>
</reference>
<keyword evidence="2" id="KW-1185">Reference proteome</keyword>
<organism evidence="1 2">
    <name type="scientific">Venturia nashicola</name>
    <dbReference type="NCBI Taxonomy" id="86259"/>
    <lineage>
        <taxon>Eukaryota</taxon>
        <taxon>Fungi</taxon>
        <taxon>Dikarya</taxon>
        <taxon>Ascomycota</taxon>
        <taxon>Pezizomycotina</taxon>
        <taxon>Dothideomycetes</taxon>
        <taxon>Pleosporomycetidae</taxon>
        <taxon>Venturiales</taxon>
        <taxon>Venturiaceae</taxon>
        <taxon>Venturia</taxon>
    </lineage>
</organism>
<evidence type="ECO:0000313" key="2">
    <source>
        <dbReference type="Proteomes" id="UP000298493"/>
    </source>
</evidence>
<dbReference type="EMBL" id="SNSC02000009">
    <property type="protein sequence ID" value="TID21377.1"/>
    <property type="molecule type" value="Genomic_DNA"/>
</dbReference>